<dbReference type="EMBL" id="MVAG01000057">
    <property type="protein sequence ID" value="OVE61730.1"/>
    <property type="molecule type" value="Genomic_DNA"/>
</dbReference>
<dbReference type="Proteomes" id="UP000196355">
    <property type="component" value="Unassembled WGS sequence"/>
</dbReference>
<comment type="caution">
    <text evidence="1">The sequence shown here is derived from an EMBL/GenBank/DDBJ whole genome shotgun (WGS) entry which is preliminary data.</text>
</comment>
<evidence type="ECO:0000313" key="2">
    <source>
        <dbReference type="Proteomes" id="UP000196355"/>
    </source>
</evidence>
<reference evidence="2" key="1">
    <citation type="submission" date="2017-02" db="EMBL/GenBank/DDBJ databases">
        <authorList>
            <person name="Tetz G."/>
            <person name="Tetz V."/>
        </authorList>
    </citation>
    <scope>NUCLEOTIDE SEQUENCE [LARGE SCALE GENOMIC DNA]</scope>
    <source>
        <strain evidence="2">VT16-26</strain>
    </source>
</reference>
<proteinExistence type="predicted"/>
<name>A0A202CDF5_9FLAO</name>
<gene>
    <name evidence="1" type="ORF">B0E34_01775</name>
</gene>
<sequence length="218" mass="25600">MKNILFLFFAFCSCFHSGQKKKNPKDLLDAFAFSEGEINKNYHPVSFGQRIKNYSFNKASKIKIVSYNLNFKKSSGYIPPPPPPKTKEDSVQLNEFYHLPKSIDFREIIENQSEKEIEESKTLNLEEISKLSHIIFNTCNKHVITMFSQSGCFFPRNAIVFYDENDRIFEIIEICFECGNIESYPSKFFNWKKACEFIYSELEKFFQSKGLQTQYISK</sequence>
<protein>
    <submittedName>
        <fullName evidence="1">Uncharacterized protein</fullName>
    </submittedName>
</protein>
<dbReference type="RefSeq" id="WP_087706233.1">
    <property type="nucleotide sequence ID" value="NZ_MVAG01000057.1"/>
</dbReference>
<keyword evidence="2" id="KW-1185">Reference proteome</keyword>
<evidence type="ECO:0000313" key="1">
    <source>
        <dbReference type="EMBL" id="OVE61730.1"/>
    </source>
</evidence>
<dbReference type="AlphaFoldDB" id="A0A202CDF5"/>
<accession>A0A202CDF5</accession>
<organism evidence="1 2">
    <name type="scientific">Chryseobacterium mucoviscidosis</name>
    <dbReference type="NCBI Taxonomy" id="1945581"/>
    <lineage>
        <taxon>Bacteria</taxon>
        <taxon>Pseudomonadati</taxon>
        <taxon>Bacteroidota</taxon>
        <taxon>Flavobacteriia</taxon>
        <taxon>Flavobacteriales</taxon>
        <taxon>Weeksellaceae</taxon>
        <taxon>Chryseobacterium group</taxon>
        <taxon>Chryseobacterium</taxon>
    </lineage>
</organism>